<dbReference type="InterPro" id="IPR044878">
    <property type="entry name" value="UbiA_sf"/>
</dbReference>
<evidence type="ECO:0000256" key="11">
    <source>
        <dbReference type="SAM" id="Phobius"/>
    </source>
</evidence>
<evidence type="ECO:0000256" key="5">
    <source>
        <dbReference type="ARBA" id="ARBA00022692"/>
    </source>
</evidence>
<feature type="non-terminal residue" evidence="12">
    <location>
        <position position="1"/>
    </location>
</feature>
<evidence type="ECO:0000256" key="8">
    <source>
        <dbReference type="ARBA" id="ARBA00023136"/>
    </source>
</evidence>
<reference evidence="12" key="1">
    <citation type="submission" date="2018-05" db="EMBL/GenBank/DDBJ databases">
        <authorList>
            <person name="Lanie J.A."/>
            <person name="Ng W.-L."/>
            <person name="Kazmierczak K.M."/>
            <person name="Andrzejewski T.M."/>
            <person name="Davidsen T.M."/>
            <person name="Wayne K.J."/>
            <person name="Tettelin H."/>
            <person name="Glass J.I."/>
            <person name="Rusch D."/>
            <person name="Podicherti R."/>
            <person name="Tsui H.-C.T."/>
            <person name="Winkler M.E."/>
        </authorList>
    </citation>
    <scope>NUCLEOTIDE SEQUENCE</scope>
</reference>
<feature type="transmembrane region" description="Helical" evidence="11">
    <location>
        <begin position="290"/>
        <end position="307"/>
    </location>
</feature>
<evidence type="ECO:0000256" key="10">
    <source>
        <dbReference type="ARBA" id="ARBA00042475"/>
    </source>
</evidence>
<name>A0A382PZW8_9ZZZZ</name>
<feature type="transmembrane region" description="Helical" evidence="11">
    <location>
        <begin position="183"/>
        <end position="206"/>
    </location>
</feature>
<accession>A0A382PZW8</accession>
<evidence type="ECO:0000256" key="9">
    <source>
        <dbReference type="ARBA" id="ARBA00040810"/>
    </source>
</evidence>
<dbReference type="CDD" id="cd13957">
    <property type="entry name" value="PT_UbiA_Cox10"/>
    <property type="match status" value="1"/>
</dbReference>
<feature type="transmembrane region" description="Helical" evidence="11">
    <location>
        <begin position="109"/>
        <end position="127"/>
    </location>
</feature>
<dbReference type="NCBIfam" id="NF003349">
    <property type="entry name" value="PRK04375.1-2"/>
    <property type="match status" value="1"/>
</dbReference>
<dbReference type="GO" id="GO:0005886">
    <property type="term" value="C:plasma membrane"/>
    <property type="evidence" value="ECO:0007669"/>
    <property type="project" value="UniProtKB-SubCell"/>
</dbReference>
<organism evidence="12">
    <name type="scientific">marine metagenome</name>
    <dbReference type="NCBI Taxonomy" id="408172"/>
    <lineage>
        <taxon>unclassified sequences</taxon>
        <taxon>metagenomes</taxon>
        <taxon>ecological metagenomes</taxon>
    </lineage>
</organism>
<feature type="transmembrane region" description="Helical" evidence="11">
    <location>
        <begin position="255"/>
        <end position="275"/>
    </location>
</feature>
<feature type="transmembrane region" description="Helical" evidence="11">
    <location>
        <begin position="230"/>
        <end position="249"/>
    </location>
</feature>
<feature type="transmembrane region" description="Helical" evidence="11">
    <location>
        <begin position="38"/>
        <end position="57"/>
    </location>
</feature>
<dbReference type="GO" id="GO:0006783">
    <property type="term" value="P:heme biosynthetic process"/>
    <property type="evidence" value="ECO:0007669"/>
    <property type="project" value="UniProtKB-KW"/>
</dbReference>
<evidence type="ECO:0000256" key="6">
    <source>
        <dbReference type="ARBA" id="ARBA00022989"/>
    </source>
</evidence>
<evidence type="ECO:0000313" key="12">
    <source>
        <dbReference type="EMBL" id="SVC77521.1"/>
    </source>
</evidence>
<dbReference type="PROSITE" id="PS00943">
    <property type="entry name" value="UBIA"/>
    <property type="match status" value="1"/>
</dbReference>
<dbReference type="NCBIfam" id="TIGR01473">
    <property type="entry name" value="cyoE_ctaB"/>
    <property type="match status" value="1"/>
</dbReference>
<dbReference type="InterPro" id="IPR030470">
    <property type="entry name" value="UbiA_prenylTrfase_CS"/>
</dbReference>
<keyword evidence="6 11" id="KW-1133">Transmembrane helix</keyword>
<feature type="transmembrane region" description="Helical" evidence="11">
    <location>
        <begin position="63"/>
        <end position="83"/>
    </location>
</feature>
<dbReference type="GO" id="GO:0008495">
    <property type="term" value="F:protoheme IX farnesyltransferase activity"/>
    <property type="evidence" value="ECO:0007669"/>
    <property type="project" value="InterPro"/>
</dbReference>
<evidence type="ECO:0000256" key="7">
    <source>
        <dbReference type="ARBA" id="ARBA00023133"/>
    </source>
</evidence>
<feature type="transmembrane region" description="Helical" evidence="11">
    <location>
        <begin position="158"/>
        <end position="177"/>
    </location>
</feature>
<protein>
    <recommendedName>
        <fullName evidence="9">Protoheme IX farnesyltransferase</fullName>
    </recommendedName>
    <alternativeName>
        <fullName evidence="10">Heme B farnesyltransferase</fullName>
    </alternativeName>
</protein>
<keyword evidence="3" id="KW-1003">Cell membrane</keyword>
<evidence type="ECO:0000256" key="1">
    <source>
        <dbReference type="ARBA" id="ARBA00004651"/>
    </source>
</evidence>
<dbReference type="PANTHER" id="PTHR43448:SF7">
    <property type="entry name" value="4-HYDROXYBENZOATE SOLANESYLTRANSFERASE"/>
    <property type="match status" value="1"/>
</dbReference>
<comment type="pathway">
    <text evidence="2">Porphyrin-containing compound metabolism; heme O biosynthesis; heme O from protoheme: step 1/1.</text>
</comment>
<keyword evidence="5 11" id="KW-0812">Transmembrane</keyword>
<sequence length="311" mass="35184">HLNKCRIILSNNTIKKKITLLDLNDYIKSLILLMKPRVMSLVIFTCAVGLLTSNSSINIIDAMIGIFLVALGAGAAGCLNMWYEADLDALMTRTCLRPIPTGKINKQQALIFGALLTVFSVGTLNYFANFLSASLLLFTIFFYLFIYTIWLKKKTPQNIVIGGVAGSLPPVIGWAIATNSISLASISLFLIIFFWTPSHFWALSLYKTDDYKKAKIPMMPLTHGIEKTKAYILIYSLLMLPVIILPYVITFSGLIYLIPAMMLTIYYNFICYDLYKHKKNKFVLKKAKKVFGYSILYLFLIFVLFLIDNLI</sequence>
<keyword evidence="7" id="KW-0350">Heme biosynthesis</keyword>
<proteinExistence type="inferred from homology"/>
<evidence type="ECO:0000256" key="3">
    <source>
        <dbReference type="ARBA" id="ARBA00022475"/>
    </source>
</evidence>
<evidence type="ECO:0000256" key="2">
    <source>
        <dbReference type="ARBA" id="ARBA00004919"/>
    </source>
</evidence>
<dbReference type="AlphaFoldDB" id="A0A382PZW8"/>
<dbReference type="InterPro" id="IPR000537">
    <property type="entry name" value="UbiA_prenyltransferase"/>
</dbReference>
<feature type="transmembrane region" description="Helical" evidence="11">
    <location>
        <begin position="133"/>
        <end position="151"/>
    </location>
</feature>
<dbReference type="EMBL" id="UINC01110185">
    <property type="protein sequence ID" value="SVC77521.1"/>
    <property type="molecule type" value="Genomic_DNA"/>
</dbReference>
<dbReference type="PANTHER" id="PTHR43448">
    <property type="entry name" value="PROTOHEME IX FARNESYLTRANSFERASE, MITOCHONDRIAL"/>
    <property type="match status" value="1"/>
</dbReference>
<keyword evidence="4" id="KW-0808">Transferase</keyword>
<dbReference type="Gene3D" id="1.10.357.140">
    <property type="entry name" value="UbiA prenyltransferase"/>
    <property type="match status" value="1"/>
</dbReference>
<gene>
    <name evidence="12" type="ORF">METZ01_LOCUS330375</name>
</gene>
<keyword evidence="8 11" id="KW-0472">Membrane</keyword>
<evidence type="ECO:0000256" key="4">
    <source>
        <dbReference type="ARBA" id="ARBA00022679"/>
    </source>
</evidence>
<dbReference type="InterPro" id="IPR006369">
    <property type="entry name" value="Protohaem_IX_farnesylTrfase"/>
</dbReference>
<comment type="subcellular location">
    <subcellularLocation>
        <location evidence="1">Cell membrane</location>
        <topology evidence="1">Multi-pass membrane protein</topology>
    </subcellularLocation>
</comment>
<dbReference type="HAMAP" id="MF_00154">
    <property type="entry name" value="CyoE_CtaB"/>
    <property type="match status" value="1"/>
</dbReference>
<dbReference type="Pfam" id="PF01040">
    <property type="entry name" value="UbiA"/>
    <property type="match status" value="1"/>
</dbReference>